<organism evidence="2 3">
    <name type="scientific">Phytophthora infestans</name>
    <name type="common">Potato late blight agent</name>
    <name type="synonym">Botrytis infestans</name>
    <dbReference type="NCBI Taxonomy" id="4787"/>
    <lineage>
        <taxon>Eukaryota</taxon>
        <taxon>Sar</taxon>
        <taxon>Stramenopiles</taxon>
        <taxon>Oomycota</taxon>
        <taxon>Peronosporomycetes</taxon>
        <taxon>Peronosporales</taxon>
        <taxon>Peronosporaceae</taxon>
        <taxon>Phytophthora</taxon>
    </lineage>
</organism>
<sequence>MLSYLRLRSPECPGFVDRHGRADGASGGQSSIKSAEKTNTETPTEAITQAGNGHLLRTQPNRPDGARVIQASVDASAETKTSKSPEHTTSGTSTLSEQSRRVHSPDVPSPNTGQAETVTSDNEDEVPTQVADPFEDLPANQAPVHVPEEMLFMEEKKLRQRKSGTSETRAKIAAVDNIVRTHAEPVPRKGYLSWDQVMLALEAYGRATGFHFRIRSGVKVANWTDPSGTEIPVSFTYGFKNLRCAHGFTQPSRASGDREAHSNYTGCEARFDAFVTLVSTSREGKVWSILVKNEWRLHNYHAETSRAVRGNQEVPSEGPLADNIADLSDAGAGSRQIAAYASSELGE</sequence>
<dbReference type="EMBL" id="JAACNO010002937">
    <property type="protein sequence ID" value="KAF4129707.1"/>
    <property type="molecule type" value="Genomic_DNA"/>
</dbReference>
<name>A0A8S9TRZ7_PHYIN</name>
<gene>
    <name evidence="2" type="ORF">GN958_ATG21202</name>
</gene>
<feature type="region of interest" description="Disordered" evidence="1">
    <location>
        <begin position="1"/>
        <end position="126"/>
    </location>
</feature>
<accession>A0A8S9TRZ7</accession>
<feature type="compositionally biased region" description="Polar residues" evidence="1">
    <location>
        <begin position="40"/>
        <end position="51"/>
    </location>
</feature>
<protein>
    <submittedName>
        <fullName evidence="2">Uncharacterized protein</fullName>
    </submittedName>
</protein>
<reference evidence="2" key="1">
    <citation type="submission" date="2020-03" db="EMBL/GenBank/DDBJ databases">
        <title>Hybrid Assembly of Korean Phytophthora infestans isolates.</title>
        <authorList>
            <person name="Prokchorchik M."/>
            <person name="Lee Y."/>
            <person name="Seo J."/>
            <person name="Cho J.-H."/>
            <person name="Park Y.-E."/>
            <person name="Jang D.-C."/>
            <person name="Im J.-S."/>
            <person name="Choi J.-G."/>
            <person name="Park H.-J."/>
            <person name="Lee G.-B."/>
            <person name="Lee Y.-G."/>
            <person name="Hong S.-Y."/>
            <person name="Cho K."/>
            <person name="Sohn K.H."/>
        </authorList>
    </citation>
    <scope>NUCLEOTIDE SEQUENCE</scope>
    <source>
        <strain evidence="2">KR_2_A2</strain>
    </source>
</reference>
<feature type="compositionally biased region" description="Polar residues" evidence="1">
    <location>
        <begin position="109"/>
        <end position="120"/>
    </location>
</feature>
<dbReference type="Proteomes" id="UP000704712">
    <property type="component" value="Unassembled WGS sequence"/>
</dbReference>
<comment type="caution">
    <text evidence="2">The sequence shown here is derived from an EMBL/GenBank/DDBJ whole genome shotgun (WGS) entry which is preliminary data.</text>
</comment>
<feature type="compositionally biased region" description="Polar residues" evidence="1">
    <location>
        <begin position="87"/>
        <end position="97"/>
    </location>
</feature>
<evidence type="ECO:0000313" key="2">
    <source>
        <dbReference type="EMBL" id="KAF4129707.1"/>
    </source>
</evidence>
<proteinExistence type="predicted"/>
<dbReference type="AlphaFoldDB" id="A0A8S9TRZ7"/>
<evidence type="ECO:0000313" key="3">
    <source>
        <dbReference type="Proteomes" id="UP000704712"/>
    </source>
</evidence>
<evidence type="ECO:0000256" key="1">
    <source>
        <dbReference type="SAM" id="MobiDB-lite"/>
    </source>
</evidence>